<name>A0ACB9X6Q7_CHAAC</name>
<feature type="non-terminal residue" evidence="1">
    <location>
        <position position="52"/>
    </location>
</feature>
<proteinExistence type="predicted"/>
<gene>
    <name evidence="1" type="ORF">KUCAC02_007457</name>
</gene>
<evidence type="ECO:0000313" key="1">
    <source>
        <dbReference type="EMBL" id="KAI4821881.1"/>
    </source>
</evidence>
<accession>A0ACB9X6Q7</accession>
<protein>
    <submittedName>
        <fullName evidence="1">Uncharacterized protein</fullName>
    </submittedName>
</protein>
<reference evidence="1" key="1">
    <citation type="submission" date="2022-05" db="EMBL/GenBank/DDBJ databases">
        <title>Chromosome-level genome of Chaenocephalus aceratus.</title>
        <authorList>
            <person name="Park H."/>
        </authorList>
    </citation>
    <scope>NUCLEOTIDE SEQUENCE</scope>
    <source>
        <strain evidence="1">KU_202001</strain>
    </source>
</reference>
<comment type="caution">
    <text evidence="1">The sequence shown here is derived from an EMBL/GenBank/DDBJ whole genome shotgun (WGS) entry which is preliminary data.</text>
</comment>
<dbReference type="EMBL" id="CM043792">
    <property type="protein sequence ID" value="KAI4821881.1"/>
    <property type="molecule type" value="Genomic_DNA"/>
</dbReference>
<evidence type="ECO:0000313" key="2">
    <source>
        <dbReference type="Proteomes" id="UP001057452"/>
    </source>
</evidence>
<dbReference type="Proteomes" id="UP001057452">
    <property type="component" value="Chromosome 8"/>
</dbReference>
<organism evidence="1 2">
    <name type="scientific">Chaenocephalus aceratus</name>
    <name type="common">Blackfin icefish</name>
    <name type="synonym">Chaenichthys aceratus</name>
    <dbReference type="NCBI Taxonomy" id="36190"/>
    <lineage>
        <taxon>Eukaryota</taxon>
        <taxon>Metazoa</taxon>
        <taxon>Chordata</taxon>
        <taxon>Craniata</taxon>
        <taxon>Vertebrata</taxon>
        <taxon>Euteleostomi</taxon>
        <taxon>Actinopterygii</taxon>
        <taxon>Neopterygii</taxon>
        <taxon>Teleostei</taxon>
        <taxon>Neoteleostei</taxon>
        <taxon>Acanthomorphata</taxon>
        <taxon>Eupercaria</taxon>
        <taxon>Perciformes</taxon>
        <taxon>Notothenioidei</taxon>
        <taxon>Channichthyidae</taxon>
        <taxon>Chaenocephalus</taxon>
    </lineage>
</organism>
<sequence>MCHLTSVVPERHGDALLPQQGVWQRRNDEGGAEILAIVSSCSQTSPDMATRA</sequence>
<keyword evidence="2" id="KW-1185">Reference proteome</keyword>